<organism evidence="4 5">
    <name type="scientific">Achlya hypogyna</name>
    <name type="common">Oomycete</name>
    <name type="synonym">Protoachlya hypogyna</name>
    <dbReference type="NCBI Taxonomy" id="1202772"/>
    <lineage>
        <taxon>Eukaryota</taxon>
        <taxon>Sar</taxon>
        <taxon>Stramenopiles</taxon>
        <taxon>Oomycota</taxon>
        <taxon>Saprolegniomycetes</taxon>
        <taxon>Saprolegniales</taxon>
        <taxon>Achlyaceae</taxon>
        <taxon>Achlya</taxon>
    </lineage>
</organism>
<sequence>MLHKLLYAAAVATVWAPTVLARGCLEDLYICPNGQGVARDPNNNCRFFPCRNATDTTPAPPTTEPARTTMIPTTAPEPTATSNITVHKGIGTDDVPPAHRNWTAIDSSMPPALHQLLNASFGNYKAACDPLNVTVASAEKANTTTNATAVALYHLVIDVQCSTTAHVFVLQVTHDREGLYLSQCGHRENGTTRNWLTIESEMTKCQTPAQRRAFLTQPFNHANHTAQAEVSLMQNIEHFFQTPDVPVVGGAIVGVLVVLLVGVVVVHRARRQHSADRSVLAEVDEAHEEHKQHEAAAVDEDAPITNPLESTTAAPRPKDNDDGVLSSVKLIAMNQCKADVKQCKDRESGEVFELARDPKKDCAFPRCPPNAAPVTSEPAPTRQEAAQGPVEADSVDEEEVMEESADEEITEEATETPSTVPTPAQTPAPTHTPTLPLTEAPTTATTPALTPAPTQSSTKAATRPPTPSPTNAPTPSPTNAPTPPPTNSPTQLPTKAPTQAPTKTLTQAPTDGPTQAPTDAPTQTPTQAPTHATTVPTTVVTTAKPALRHGSAASESWVNVDGAYPPPLDAAIAAAFAGYNSSSVCDALAVTALSYEQQASTYSVVADVRCDLAAESQVAGKYVLHFEEPAPGSFYLSMCGHEQDNMLFNWIGVVNGNTVCQTPPEKNQFALQALEHVAHNGTTTTTTSALADPVGYLKSLDTTSLAVVGGVAAAVAIVAVLLVARLVKSRRGRYEAAASATPVRRRRASTAEECKEEELMETASTRSAIAEIEGLMEPTTTMSLRPSMKLDTPLHPRNNKAAPDAVFTIE</sequence>
<protein>
    <submittedName>
        <fullName evidence="4">Mucin-5AC-like</fullName>
    </submittedName>
</protein>
<feature type="region of interest" description="Disordered" evidence="1">
    <location>
        <begin position="283"/>
        <end position="322"/>
    </location>
</feature>
<feature type="transmembrane region" description="Helical" evidence="2">
    <location>
        <begin position="247"/>
        <end position="267"/>
    </location>
</feature>
<feature type="chain" id="PRO_5012890289" evidence="3">
    <location>
        <begin position="22"/>
        <end position="810"/>
    </location>
</feature>
<comment type="caution">
    <text evidence="4">The sequence shown here is derived from an EMBL/GenBank/DDBJ whole genome shotgun (WGS) entry which is preliminary data.</text>
</comment>
<evidence type="ECO:0000256" key="1">
    <source>
        <dbReference type="SAM" id="MobiDB-lite"/>
    </source>
</evidence>
<feature type="region of interest" description="Disordered" evidence="1">
    <location>
        <begin position="56"/>
        <end position="81"/>
    </location>
</feature>
<evidence type="ECO:0000256" key="3">
    <source>
        <dbReference type="SAM" id="SignalP"/>
    </source>
</evidence>
<proteinExistence type="predicted"/>
<dbReference type="PANTHER" id="PTHR36489">
    <property type="entry name" value="PROTEIN-COUPLED RECEPTOR GPR1, PUTATIVE-RELATED"/>
    <property type="match status" value="1"/>
</dbReference>
<feature type="transmembrane region" description="Helical" evidence="2">
    <location>
        <begin position="705"/>
        <end position="727"/>
    </location>
</feature>
<keyword evidence="3" id="KW-0732">Signal</keyword>
<dbReference type="PANTHER" id="PTHR36489:SF2">
    <property type="entry name" value="APPLE DOMAIN-CONTAINING PROTEIN"/>
    <property type="match status" value="1"/>
</dbReference>
<feature type="region of interest" description="Disordered" evidence="1">
    <location>
        <begin position="360"/>
        <end position="536"/>
    </location>
</feature>
<gene>
    <name evidence="4" type="ORF">ACHHYP_14786</name>
</gene>
<feature type="compositionally biased region" description="Low complexity" evidence="1">
    <location>
        <begin position="488"/>
        <end position="536"/>
    </location>
</feature>
<evidence type="ECO:0000313" key="5">
    <source>
        <dbReference type="Proteomes" id="UP000243579"/>
    </source>
</evidence>
<reference evidence="4 5" key="1">
    <citation type="journal article" date="2014" name="Genome Biol. Evol.">
        <title>The secreted proteins of Achlya hypogyna and Thraustotheca clavata identify the ancestral oomycete secretome and reveal gene acquisitions by horizontal gene transfer.</title>
        <authorList>
            <person name="Misner I."/>
            <person name="Blouin N."/>
            <person name="Leonard G."/>
            <person name="Richards T.A."/>
            <person name="Lane C.E."/>
        </authorList>
    </citation>
    <scope>NUCLEOTIDE SEQUENCE [LARGE SCALE GENOMIC DNA]</scope>
    <source>
        <strain evidence="4 5">ATCC 48635</strain>
    </source>
</reference>
<feature type="compositionally biased region" description="Acidic residues" evidence="1">
    <location>
        <begin position="393"/>
        <end position="414"/>
    </location>
</feature>
<keyword evidence="5" id="KW-1185">Reference proteome</keyword>
<feature type="compositionally biased region" description="Low complexity" evidence="1">
    <location>
        <begin position="415"/>
        <end position="463"/>
    </location>
</feature>
<evidence type="ECO:0000256" key="2">
    <source>
        <dbReference type="SAM" id="Phobius"/>
    </source>
</evidence>
<dbReference type="STRING" id="1202772.A0A1V9YCE4"/>
<accession>A0A1V9YCE4</accession>
<keyword evidence="2" id="KW-0812">Transmembrane</keyword>
<dbReference type="Proteomes" id="UP000243579">
    <property type="component" value="Unassembled WGS sequence"/>
</dbReference>
<dbReference type="EMBL" id="JNBR01002216">
    <property type="protein sequence ID" value="OQR83368.1"/>
    <property type="molecule type" value="Genomic_DNA"/>
</dbReference>
<evidence type="ECO:0000313" key="4">
    <source>
        <dbReference type="EMBL" id="OQR83368.1"/>
    </source>
</evidence>
<keyword evidence="2" id="KW-1133">Transmembrane helix</keyword>
<feature type="compositionally biased region" description="Basic and acidic residues" evidence="1">
    <location>
        <begin position="287"/>
        <end position="296"/>
    </location>
</feature>
<name>A0A1V9YCE4_ACHHY</name>
<feature type="signal peptide" evidence="3">
    <location>
        <begin position="1"/>
        <end position="21"/>
    </location>
</feature>
<keyword evidence="2" id="KW-0472">Membrane</keyword>
<feature type="compositionally biased region" description="Pro residues" evidence="1">
    <location>
        <begin position="464"/>
        <end position="487"/>
    </location>
</feature>
<dbReference type="AlphaFoldDB" id="A0A1V9YCE4"/>
<dbReference type="OrthoDB" id="77465at2759"/>